<comment type="similarity">
    <text evidence="1">Belongs to the zinc-containing alcohol dehydrogenase family.</text>
</comment>
<name>A0A8E2DY75_9PEZI</name>
<evidence type="ECO:0000313" key="5">
    <source>
        <dbReference type="EMBL" id="OCK73912.1"/>
    </source>
</evidence>
<dbReference type="SUPFAM" id="SSF51735">
    <property type="entry name" value="NAD(P)-binding Rossmann-fold domains"/>
    <property type="match status" value="1"/>
</dbReference>
<dbReference type="CDD" id="cd08249">
    <property type="entry name" value="enoyl_reductase_like"/>
    <property type="match status" value="1"/>
</dbReference>
<keyword evidence="3" id="KW-0560">Oxidoreductase</keyword>
<gene>
    <name evidence="5" type="ORF">K432DRAFT_410306</name>
</gene>
<dbReference type="GO" id="GO:0016651">
    <property type="term" value="F:oxidoreductase activity, acting on NAD(P)H"/>
    <property type="evidence" value="ECO:0007669"/>
    <property type="project" value="InterPro"/>
</dbReference>
<comment type="subunit">
    <text evidence="2">Monomer.</text>
</comment>
<dbReference type="SUPFAM" id="SSF50129">
    <property type="entry name" value="GroES-like"/>
    <property type="match status" value="1"/>
</dbReference>
<accession>A0A8E2DY75</accession>
<dbReference type="Proteomes" id="UP000250266">
    <property type="component" value="Unassembled WGS sequence"/>
</dbReference>
<dbReference type="AlphaFoldDB" id="A0A8E2DY75"/>
<evidence type="ECO:0000256" key="1">
    <source>
        <dbReference type="ARBA" id="ARBA00008072"/>
    </source>
</evidence>
<dbReference type="OrthoDB" id="9992527at2759"/>
<evidence type="ECO:0000256" key="2">
    <source>
        <dbReference type="ARBA" id="ARBA00011245"/>
    </source>
</evidence>
<dbReference type="PANTHER" id="PTHR45348">
    <property type="entry name" value="HYPOTHETICAL OXIDOREDUCTASE (EUROFUNG)"/>
    <property type="match status" value="1"/>
</dbReference>
<reference evidence="5 6" key="1">
    <citation type="journal article" date="2016" name="Nat. Commun.">
        <title>Ectomycorrhizal ecology is imprinted in the genome of the dominant symbiotic fungus Cenococcum geophilum.</title>
        <authorList>
            <consortium name="DOE Joint Genome Institute"/>
            <person name="Peter M."/>
            <person name="Kohler A."/>
            <person name="Ohm R.A."/>
            <person name="Kuo A."/>
            <person name="Krutzmann J."/>
            <person name="Morin E."/>
            <person name="Arend M."/>
            <person name="Barry K.W."/>
            <person name="Binder M."/>
            <person name="Choi C."/>
            <person name="Clum A."/>
            <person name="Copeland A."/>
            <person name="Grisel N."/>
            <person name="Haridas S."/>
            <person name="Kipfer T."/>
            <person name="LaButti K."/>
            <person name="Lindquist E."/>
            <person name="Lipzen A."/>
            <person name="Maire R."/>
            <person name="Meier B."/>
            <person name="Mihaltcheva S."/>
            <person name="Molinier V."/>
            <person name="Murat C."/>
            <person name="Poggeler S."/>
            <person name="Quandt C.A."/>
            <person name="Sperisen C."/>
            <person name="Tritt A."/>
            <person name="Tisserant E."/>
            <person name="Crous P.W."/>
            <person name="Henrissat B."/>
            <person name="Nehls U."/>
            <person name="Egli S."/>
            <person name="Spatafora J.W."/>
            <person name="Grigoriev I.V."/>
            <person name="Martin F.M."/>
        </authorList>
    </citation>
    <scope>NUCLEOTIDE SEQUENCE [LARGE SCALE GENOMIC DNA]</scope>
    <source>
        <strain evidence="5 6">CBS 459.81</strain>
    </source>
</reference>
<keyword evidence="6" id="KW-1185">Reference proteome</keyword>
<dbReference type="InterPro" id="IPR013154">
    <property type="entry name" value="ADH-like_N"/>
</dbReference>
<dbReference type="Gene3D" id="3.40.50.720">
    <property type="entry name" value="NAD(P)-binding Rossmann-like Domain"/>
    <property type="match status" value="1"/>
</dbReference>
<dbReference type="InterPro" id="IPR020843">
    <property type="entry name" value="ER"/>
</dbReference>
<feature type="domain" description="Enoyl reductase (ER)" evidence="4">
    <location>
        <begin position="11"/>
        <end position="358"/>
    </location>
</feature>
<dbReference type="InterPro" id="IPR036291">
    <property type="entry name" value="NAD(P)-bd_dom_sf"/>
</dbReference>
<sequence length="363" mass="39555">MATHSAIVTVGLKAPLEIHQVPTVAPQEGEVRVRVEWTASTPLDLHQNDGGLLVKHPQVLGDGIAGLVVEAGPAVKRLQVGDKVFGFAWREQKEKAHQEFSTVPEILLAKLPNGFTLQEAVTLPNNFVTVFHAVTTDLGLSAPWPRPAAYTPPHGKDAILIWGGSSSVGQFALQILKYYGYQNLITTASKRHHDYLESIGATSVFDYNDSNVTKAILETVSQKSSGPSIPFIFDCIGSKDGSLAPIAKVAQRGAKVAVLLPVIVKDSTESTAPEYSMDVHGSAEWEDGVHTSGVRTHFYLDNGFFRENLQPIIMPTLLRDGVVAPNKQRIIEGTTLLERAQKAMDALRRKEVSGERLVWRVAD</sequence>
<dbReference type="EMBL" id="KV745617">
    <property type="protein sequence ID" value="OCK73912.1"/>
    <property type="molecule type" value="Genomic_DNA"/>
</dbReference>
<dbReference type="Pfam" id="PF08240">
    <property type="entry name" value="ADH_N"/>
    <property type="match status" value="1"/>
</dbReference>
<evidence type="ECO:0000313" key="6">
    <source>
        <dbReference type="Proteomes" id="UP000250266"/>
    </source>
</evidence>
<dbReference type="PANTHER" id="PTHR45348:SF3">
    <property type="entry name" value="ENOYL REDUCTASE (ER) DOMAIN-CONTAINING PROTEIN"/>
    <property type="match status" value="1"/>
</dbReference>
<dbReference type="SMART" id="SM00829">
    <property type="entry name" value="PKS_ER"/>
    <property type="match status" value="1"/>
</dbReference>
<organism evidence="5 6">
    <name type="scientific">Lepidopterella palustris CBS 459.81</name>
    <dbReference type="NCBI Taxonomy" id="1314670"/>
    <lineage>
        <taxon>Eukaryota</taxon>
        <taxon>Fungi</taxon>
        <taxon>Dikarya</taxon>
        <taxon>Ascomycota</taxon>
        <taxon>Pezizomycotina</taxon>
        <taxon>Dothideomycetes</taxon>
        <taxon>Pleosporomycetidae</taxon>
        <taxon>Mytilinidiales</taxon>
        <taxon>Argynnaceae</taxon>
        <taxon>Lepidopterella</taxon>
    </lineage>
</organism>
<evidence type="ECO:0000259" key="4">
    <source>
        <dbReference type="SMART" id="SM00829"/>
    </source>
</evidence>
<proteinExistence type="inferred from homology"/>
<dbReference type="InterPro" id="IPR011032">
    <property type="entry name" value="GroES-like_sf"/>
</dbReference>
<protein>
    <submittedName>
        <fullName evidence="5">GroES-like protein</fullName>
    </submittedName>
</protein>
<dbReference type="InterPro" id="IPR047122">
    <property type="entry name" value="Trans-enoyl_RdTase-like"/>
</dbReference>
<dbReference type="Gene3D" id="3.90.180.10">
    <property type="entry name" value="Medium-chain alcohol dehydrogenases, catalytic domain"/>
    <property type="match status" value="1"/>
</dbReference>
<evidence type="ECO:0000256" key="3">
    <source>
        <dbReference type="ARBA" id="ARBA00023002"/>
    </source>
</evidence>